<reference evidence="4 5" key="1">
    <citation type="submission" date="2019-07" db="EMBL/GenBank/DDBJ databases">
        <title>Whole genome shotgun sequence of Cellulomonas composti NBRC 100758.</title>
        <authorList>
            <person name="Hosoyama A."/>
            <person name="Uohara A."/>
            <person name="Ohji S."/>
            <person name="Ichikawa N."/>
        </authorList>
    </citation>
    <scope>NUCLEOTIDE SEQUENCE [LARGE SCALE GENOMIC DNA]</scope>
    <source>
        <strain evidence="4 5">NBRC 100758</strain>
    </source>
</reference>
<keyword evidence="5" id="KW-1185">Reference proteome</keyword>
<feature type="region of interest" description="Disordered" evidence="1">
    <location>
        <begin position="29"/>
        <end position="60"/>
    </location>
</feature>
<evidence type="ECO:0000313" key="4">
    <source>
        <dbReference type="EMBL" id="GEL93965.1"/>
    </source>
</evidence>
<evidence type="ECO:0000256" key="1">
    <source>
        <dbReference type="SAM" id="MobiDB-lite"/>
    </source>
</evidence>
<sequence>MSARRGWFAAAQAALLALALAACAGTADPGAAPTAPVSSSPTSSPSAPAPEPTPEPTAERTTFRIATLKGPTTMGLVELMDEAAQGTARHDYQVTVYGTPDEVLPKILQGDVDVALVPANLASVLYAKTGGDGGAKVKVAAINTLGVLQVLEAGDTVHAVADLRGHTILSTGKGASPQYVLEHVLTEAGLDPTKDVTIEYLSEATEVAARLAATPGAVAVLPQPYATVVTKQAEGVRVAIDLTDAWADVTPSRLVTGVVVVRTPFLAEHRAAFDEFLADYRASTQFTNEHPDEAGALIAAAGIVPAAAVATAAIPASHVTYIDGADLRTDLDGYLAVLFAANPASVGGALPGDDFYYTPGG</sequence>
<dbReference type="EMBL" id="BJWG01000002">
    <property type="protein sequence ID" value="GEL93965.1"/>
    <property type="molecule type" value="Genomic_DNA"/>
</dbReference>
<feature type="signal peptide" evidence="2">
    <location>
        <begin position="1"/>
        <end position="24"/>
    </location>
</feature>
<accession>A0A511J7J4</accession>
<dbReference type="RefSeq" id="WP_146841591.1">
    <property type="nucleotide sequence ID" value="NZ_BJWG01000002.1"/>
</dbReference>
<evidence type="ECO:0000259" key="3">
    <source>
        <dbReference type="Pfam" id="PF09084"/>
    </source>
</evidence>
<dbReference type="Gene3D" id="3.40.190.10">
    <property type="entry name" value="Periplasmic binding protein-like II"/>
    <property type="match status" value="2"/>
</dbReference>
<dbReference type="Proteomes" id="UP000321720">
    <property type="component" value="Unassembled WGS sequence"/>
</dbReference>
<dbReference type="AlphaFoldDB" id="A0A511J7J4"/>
<gene>
    <name evidence="4" type="ORF">CCO02nite_06230</name>
</gene>
<dbReference type="PANTHER" id="PTHR30024:SF46">
    <property type="entry name" value="ABC TRANSPORTER, SUBSTRATE-BINDING LIPOPROTEIN"/>
    <property type="match status" value="1"/>
</dbReference>
<dbReference type="SUPFAM" id="SSF53850">
    <property type="entry name" value="Periplasmic binding protein-like II"/>
    <property type="match status" value="1"/>
</dbReference>
<dbReference type="PIRSF" id="PIRSF027386">
    <property type="entry name" value="UCP027386_ABC_sbc_TM0202"/>
    <property type="match status" value="1"/>
</dbReference>
<feature type="compositionally biased region" description="Low complexity" evidence="1">
    <location>
        <begin position="29"/>
        <end position="46"/>
    </location>
</feature>
<proteinExistence type="predicted"/>
<dbReference type="OrthoDB" id="9814375at2"/>
<keyword evidence="2" id="KW-0732">Signal</keyword>
<comment type="caution">
    <text evidence="4">The sequence shown here is derived from an EMBL/GenBank/DDBJ whole genome shotgun (WGS) entry which is preliminary data.</text>
</comment>
<feature type="chain" id="PRO_5038840945" description="SsuA/THI5-like domain-containing protein" evidence="2">
    <location>
        <begin position="25"/>
        <end position="361"/>
    </location>
</feature>
<dbReference type="PROSITE" id="PS51257">
    <property type="entry name" value="PROKAR_LIPOPROTEIN"/>
    <property type="match status" value="1"/>
</dbReference>
<feature type="domain" description="SsuA/THI5-like" evidence="3">
    <location>
        <begin position="102"/>
        <end position="294"/>
    </location>
</feature>
<dbReference type="InterPro" id="IPR015168">
    <property type="entry name" value="SsuA/THI5"/>
</dbReference>
<name>A0A511J7J4_9CELL</name>
<evidence type="ECO:0000313" key="5">
    <source>
        <dbReference type="Proteomes" id="UP000321720"/>
    </source>
</evidence>
<dbReference type="PANTHER" id="PTHR30024">
    <property type="entry name" value="ALIPHATIC SULFONATES-BINDING PROTEIN-RELATED"/>
    <property type="match status" value="1"/>
</dbReference>
<protein>
    <recommendedName>
        <fullName evidence="3">SsuA/THI5-like domain-containing protein</fullName>
    </recommendedName>
</protein>
<dbReference type="Pfam" id="PF09084">
    <property type="entry name" value="NMT1"/>
    <property type="match status" value="1"/>
</dbReference>
<dbReference type="InterPro" id="IPR027024">
    <property type="entry name" value="UCP027386_ABC_sbc_TM0202"/>
</dbReference>
<organism evidence="4 5">
    <name type="scientific">Cellulomonas composti</name>
    <dbReference type="NCBI Taxonomy" id="266130"/>
    <lineage>
        <taxon>Bacteria</taxon>
        <taxon>Bacillati</taxon>
        <taxon>Actinomycetota</taxon>
        <taxon>Actinomycetes</taxon>
        <taxon>Micrococcales</taxon>
        <taxon>Cellulomonadaceae</taxon>
        <taxon>Cellulomonas</taxon>
    </lineage>
</organism>
<evidence type="ECO:0000256" key="2">
    <source>
        <dbReference type="SAM" id="SignalP"/>
    </source>
</evidence>